<dbReference type="InterPro" id="IPR050951">
    <property type="entry name" value="Retrovirus_Pol_polyprotein"/>
</dbReference>
<evidence type="ECO:0000256" key="1">
    <source>
        <dbReference type="SAM" id="MobiDB-lite"/>
    </source>
</evidence>
<dbReference type="GO" id="GO:0003676">
    <property type="term" value="F:nucleic acid binding"/>
    <property type="evidence" value="ECO:0007669"/>
    <property type="project" value="InterPro"/>
</dbReference>
<feature type="region of interest" description="Disordered" evidence="1">
    <location>
        <begin position="256"/>
        <end position="279"/>
    </location>
</feature>
<feature type="domain" description="Integrase catalytic" evidence="2">
    <location>
        <begin position="6"/>
        <end position="117"/>
    </location>
</feature>
<dbReference type="SUPFAM" id="SSF53098">
    <property type="entry name" value="Ribonuclease H-like"/>
    <property type="match status" value="1"/>
</dbReference>
<dbReference type="InterPro" id="IPR012337">
    <property type="entry name" value="RNaseH-like_sf"/>
</dbReference>
<proteinExistence type="predicted"/>
<protein>
    <submittedName>
        <fullName evidence="3">Uncharacterized protein K02A2.6</fullName>
    </submittedName>
</protein>
<dbReference type="AlphaFoldDB" id="A0A8D9AL31"/>
<feature type="compositionally biased region" description="Low complexity" evidence="1">
    <location>
        <begin position="256"/>
        <end position="268"/>
    </location>
</feature>
<dbReference type="Pfam" id="PF00665">
    <property type="entry name" value="rve"/>
    <property type="match status" value="1"/>
</dbReference>
<evidence type="ECO:0000313" key="3">
    <source>
        <dbReference type="EMBL" id="CAG6768503.1"/>
    </source>
</evidence>
<accession>A0A8D9AL31</accession>
<dbReference type="PROSITE" id="PS50994">
    <property type="entry name" value="INTEGRASE"/>
    <property type="match status" value="1"/>
</dbReference>
<evidence type="ECO:0000259" key="2">
    <source>
        <dbReference type="PROSITE" id="PS50994"/>
    </source>
</evidence>
<reference evidence="3" key="1">
    <citation type="submission" date="2021-05" db="EMBL/GenBank/DDBJ databases">
        <authorList>
            <person name="Alioto T."/>
            <person name="Alioto T."/>
            <person name="Gomez Garrido J."/>
        </authorList>
    </citation>
    <scope>NUCLEOTIDE SEQUENCE</scope>
</reference>
<dbReference type="InterPro" id="IPR036397">
    <property type="entry name" value="RNaseH_sf"/>
</dbReference>
<dbReference type="FunFam" id="3.30.420.10:FF:000063">
    <property type="entry name" value="Retrovirus-related Pol polyprotein from transposon 297-like Protein"/>
    <property type="match status" value="1"/>
</dbReference>
<dbReference type="EMBL" id="HBUF01576524">
    <property type="protein sequence ID" value="CAG6768503.1"/>
    <property type="molecule type" value="Transcribed_RNA"/>
</dbReference>
<sequence length="336" mass="38515">MQSNHIPARPWEQIASDLLEFGGKTFLVIFDYFSKWIEILPLVRKTSQDLINMFKFVFSYHGIPELLLSDNMPYSSFEFKKFCFENGILQKTSSPRYPRGNSIAERAVGIAKAILKKDGVENLHSSLLIYRNTPIVGLDFSPAQLLMGRNLKDKLPIMKDKLIPNSYNTSNVSNFIKKCQEKNKYYYDRGTVDANDCVTGDNIYFKLDPKKSWRKGRVIERATTRSYVVQDEQNNQYRRNREHIFISSGNGNIVSNSNLLPNNSGNDSNLEDHGGSVHDNVPVDIQDESFTDNIRVQGESVTVSRTNVPVDVSSQRYNLRDRRSISVPLRYRQTPP</sequence>
<dbReference type="Gene3D" id="3.30.420.10">
    <property type="entry name" value="Ribonuclease H-like superfamily/Ribonuclease H"/>
    <property type="match status" value="1"/>
</dbReference>
<dbReference type="InterPro" id="IPR001584">
    <property type="entry name" value="Integrase_cat-core"/>
</dbReference>
<organism evidence="3">
    <name type="scientific">Cacopsylla melanoneura</name>
    <dbReference type="NCBI Taxonomy" id="428564"/>
    <lineage>
        <taxon>Eukaryota</taxon>
        <taxon>Metazoa</taxon>
        <taxon>Ecdysozoa</taxon>
        <taxon>Arthropoda</taxon>
        <taxon>Hexapoda</taxon>
        <taxon>Insecta</taxon>
        <taxon>Pterygota</taxon>
        <taxon>Neoptera</taxon>
        <taxon>Paraneoptera</taxon>
        <taxon>Hemiptera</taxon>
        <taxon>Sternorrhyncha</taxon>
        <taxon>Psylloidea</taxon>
        <taxon>Psyllidae</taxon>
        <taxon>Psyllinae</taxon>
        <taxon>Cacopsylla</taxon>
    </lineage>
</organism>
<dbReference type="PANTHER" id="PTHR37984:SF5">
    <property type="entry name" value="PROTEIN NYNRIN-LIKE"/>
    <property type="match status" value="1"/>
</dbReference>
<name>A0A8D9AL31_9HEMI</name>
<dbReference type="PANTHER" id="PTHR37984">
    <property type="entry name" value="PROTEIN CBG26694"/>
    <property type="match status" value="1"/>
</dbReference>
<dbReference type="GO" id="GO:0015074">
    <property type="term" value="P:DNA integration"/>
    <property type="evidence" value="ECO:0007669"/>
    <property type="project" value="InterPro"/>
</dbReference>